<keyword evidence="1" id="KW-0472">Membrane</keyword>
<comment type="caution">
    <text evidence="2">The sequence shown here is derived from an EMBL/GenBank/DDBJ whole genome shotgun (WGS) entry which is preliminary data.</text>
</comment>
<dbReference type="Proteomes" id="UP001054837">
    <property type="component" value="Unassembled WGS sequence"/>
</dbReference>
<evidence type="ECO:0000256" key="1">
    <source>
        <dbReference type="SAM" id="Phobius"/>
    </source>
</evidence>
<name>A0AAV4SX60_9ARAC</name>
<keyword evidence="3" id="KW-1185">Reference proteome</keyword>
<proteinExistence type="predicted"/>
<sequence>MSKLFGEKEVFGFPSKQCVWKSAIQQSLLEGVIPIFPPSFISTPVTRHRGCLWGLLGNIKSSTKSTMSVINDDSILCIGKRIPREVYLWFMPPIFIENTLFFSFNEIISKYIKKRKLKLHRSIYPSNKAVNQLQFYDS</sequence>
<gene>
    <name evidence="2" type="ORF">CDAR_489831</name>
</gene>
<feature type="transmembrane region" description="Helical" evidence="1">
    <location>
        <begin position="86"/>
        <end position="108"/>
    </location>
</feature>
<organism evidence="2 3">
    <name type="scientific">Caerostris darwini</name>
    <dbReference type="NCBI Taxonomy" id="1538125"/>
    <lineage>
        <taxon>Eukaryota</taxon>
        <taxon>Metazoa</taxon>
        <taxon>Ecdysozoa</taxon>
        <taxon>Arthropoda</taxon>
        <taxon>Chelicerata</taxon>
        <taxon>Arachnida</taxon>
        <taxon>Araneae</taxon>
        <taxon>Araneomorphae</taxon>
        <taxon>Entelegynae</taxon>
        <taxon>Araneoidea</taxon>
        <taxon>Araneidae</taxon>
        <taxon>Caerostris</taxon>
    </lineage>
</organism>
<dbReference type="EMBL" id="BPLQ01008256">
    <property type="protein sequence ID" value="GIY36183.1"/>
    <property type="molecule type" value="Genomic_DNA"/>
</dbReference>
<protein>
    <submittedName>
        <fullName evidence="2">Uncharacterized protein</fullName>
    </submittedName>
</protein>
<reference evidence="2 3" key="1">
    <citation type="submission" date="2021-06" db="EMBL/GenBank/DDBJ databases">
        <title>Caerostris darwini draft genome.</title>
        <authorList>
            <person name="Kono N."/>
            <person name="Arakawa K."/>
        </authorList>
    </citation>
    <scope>NUCLEOTIDE SEQUENCE [LARGE SCALE GENOMIC DNA]</scope>
</reference>
<dbReference type="AlphaFoldDB" id="A0AAV4SX60"/>
<accession>A0AAV4SX60</accession>
<evidence type="ECO:0000313" key="3">
    <source>
        <dbReference type="Proteomes" id="UP001054837"/>
    </source>
</evidence>
<keyword evidence="1" id="KW-1133">Transmembrane helix</keyword>
<keyword evidence="1" id="KW-0812">Transmembrane</keyword>
<evidence type="ECO:0000313" key="2">
    <source>
        <dbReference type="EMBL" id="GIY36183.1"/>
    </source>
</evidence>